<keyword evidence="2 5" id="KW-0812">Transmembrane</keyword>
<evidence type="ECO:0000256" key="5">
    <source>
        <dbReference type="SAM" id="Phobius"/>
    </source>
</evidence>
<feature type="transmembrane region" description="Helical" evidence="5">
    <location>
        <begin position="335"/>
        <end position="353"/>
    </location>
</feature>
<comment type="subcellular location">
    <subcellularLocation>
        <location evidence="1">Membrane</location>
        <topology evidence="1">Multi-pass membrane protein</topology>
    </subcellularLocation>
</comment>
<feature type="transmembrane region" description="Helical" evidence="5">
    <location>
        <begin position="171"/>
        <end position="188"/>
    </location>
</feature>
<dbReference type="PANTHER" id="PTHR37422">
    <property type="entry name" value="TEICHURONIC ACID BIOSYNTHESIS PROTEIN TUAE"/>
    <property type="match status" value="1"/>
</dbReference>
<protein>
    <submittedName>
        <fullName evidence="7">Lipopolysaccharide o-antigen ligase protein</fullName>
    </submittedName>
</protein>
<evidence type="ECO:0000256" key="3">
    <source>
        <dbReference type="ARBA" id="ARBA00022989"/>
    </source>
</evidence>
<feature type="transmembrane region" description="Helical" evidence="5">
    <location>
        <begin position="359"/>
        <end position="378"/>
    </location>
</feature>
<feature type="transmembrane region" description="Helical" evidence="5">
    <location>
        <begin position="147"/>
        <end position="165"/>
    </location>
</feature>
<dbReference type="EMBL" id="CABPRZ010000022">
    <property type="protein sequence ID" value="VVE44851.1"/>
    <property type="molecule type" value="Genomic_DNA"/>
</dbReference>
<keyword evidence="7" id="KW-0436">Ligase</keyword>
<dbReference type="InterPro" id="IPR051533">
    <property type="entry name" value="WaaL-like"/>
</dbReference>
<dbReference type="PANTHER" id="PTHR37422:SF23">
    <property type="entry name" value="TEICHURONIC ACID BIOSYNTHESIS PROTEIN TUAE"/>
    <property type="match status" value="1"/>
</dbReference>
<evidence type="ECO:0000313" key="8">
    <source>
        <dbReference type="Proteomes" id="UP000414233"/>
    </source>
</evidence>
<feature type="transmembrane region" description="Helical" evidence="5">
    <location>
        <begin position="197"/>
        <end position="213"/>
    </location>
</feature>
<keyword evidence="3 5" id="KW-1133">Transmembrane helix</keyword>
<dbReference type="GO" id="GO:0016874">
    <property type="term" value="F:ligase activity"/>
    <property type="evidence" value="ECO:0007669"/>
    <property type="project" value="UniProtKB-KW"/>
</dbReference>
<dbReference type="Proteomes" id="UP000414233">
    <property type="component" value="Unassembled WGS sequence"/>
</dbReference>
<organism evidence="7 8">
    <name type="scientific">Pandoraea terrae</name>
    <dbReference type="NCBI Taxonomy" id="1537710"/>
    <lineage>
        <taxon>Bacteria</taxon>
        <taxon>Pseudomonadati</taxon>
        <taxon>Pseudomonadota</taxon>
        <taxon>Betaproteobacteria</taxon>
        <taxon>Burkholderiales</taxon>
        <taxon>Burkholderiaceae</taxon>
        <taxon>Pandoraea</taxon>
    </lineage>
</organism>
<evidence type="ECO:0000256" key="4">
    <source>
        <dbReference type="ARBA" id="ARBA00023136"/>
    </source>
</evidence>
<evidence type="ECO:0000256" key="2">
    <source>
        <dbReference type="ARBA" id="ARBA00022692"/>
    </source>
</evidence>
<feature type="transmembrane region" description="Helical" evidence="5">
    <location>
        <begin position="303"/>
        <end position="323"/>
    </location>
</feature>
<proteinExistence type="predicted"/>
<sequence length="394" mass="42193">MLILAAIIATFSLLQREARARVLTSWSVPGVRLFCYAMAAPFAAILLSEGWHGNIVMNTLDSPSRFLMAIPIFLALQTRRIRIAPWSSLTFGLGGLGAAAVVVFAPFDWGSGRIGSTFLNPIHFGDIACVLAVLSLVSIDWFQRDALAIRIFKVCGALCAAYASLAGGSRGGWVAVPAVVLLLAALGMRDRAWWQKLAAVVCASAVIAIPFVFSPTVQSRFGELQADIHSLERGQEDTSVGVRLQLWKAGGILFSDHPVLGLGALGYKKAMSPLTQEDVLTPLAAELGRGESHNQLIAYAVDYGTPGLLAILLLYAGPAFTLWRQLHAPSRERRHAALMGLVYILSFFIFGLTVETFTLKLTAAIYSTVLAVLAGLAMSRSEGGSSAAHSSTYE</sequence>
<dbReference type="AlphaFoldDB" id="A0A5E4Y7U4"/>
<dbReference type="GO" id="GO:0016020">
    <property type="term" value="C:membrane"/>
    <property type="evidence" value="ECO:0007669"/>
    <property type="project" value="UniProtKB-SubCell"/>
</dbReference>
<feature type="transmembrane region" description="Helical" evidence="5">
    <location>
        <begin position="122"/>
        <end position="142"/>
    </location>
</feature>
<feature type="domain" description="O-antigen ligase-related" evidence="6">
    <location>
        <begin position="157"/>
        <end position="311"/>
    </location>
</feature>
<keyword evidence="4 5" id="KW-0472">Membrane</keyword>
<gene>
    <name evidence="7" type="ORF">PTE30175_04249</name>
</gene>
<dbReference type="InterPro" id="IPR007016">
    <property type="entry name" value="O-antigen_ligase-rel_domated"/>
</dbReference>
<feature type="transmembrane region" description="Helical" evidence="5">
    <location>
        <begin position="86"/>
        <end position="107"/>
    </location>
</feature>
<accession>A0A5E4Y7U4</accession>
<evidence type="ECO:0000259" key="6">
    <source>
        <dbReference type="Pfam" id="PF04932"/>
    </source>
</evidence>
<keyword evidence="8" id="KW-1185">Reference proteome</keyword>
<name>A0A5E4Y7U4_9BURK</name>
<evidence type="ECO:0000256" key="1">
    <source>
        <dbReference type="ARBA" id="ARBA00004141"/>
    </source>
</evidence>
<evidence type="ECO:0000313" key="7">
    <source>
        <dbReference type="EMBL" id="VVE44851.1"/>
    </source>
</evidence>
<dbReference type="Pfam" id="PF04932">
    <property type="entry name" value="Wzy_C"/>
    <property type="match status" value="1"/>
</dbReference>
<reference evidence="7 8" key="1">
    <citation type="submission" date="2019-08" db="EMBL/GenBank/DDBJ databases">
        <authorList>
            <person name="Peeters C."/>
        </authorList>
    </citation>
    <scope>NUCLEOTIDE SEQUENCE [LARGE SCALE GENOMIC DNA]</scope>
    <source>
        <strain evidence="7 8">LMG 30175</strain>
    </source>
</reference>
<dbReference type="RefSeq" id="WP_191629160.1">
    <property type="nucleotide sequence ID" value="NZ_CABPRZ010000022.1"/>
</dbReference>